<proteinExistence type="predicted"/>
<feature type="coiled-coil region" evidence="5">
    <location>
        <begin position="64"/>
        <end position="91"/>
    </location>
</feature>
<keyword evidence="5" id="KW-0175">Coiled coil</keyword>
<accession>A0ABT2RU12</accession>
<dbReference type="PROSITE" id="PS51094">
    <property type="entry name" value="PTS_EIIA_TYPE_2"/>
    <property type="match status" value="1"/>
</dbReference>
<evidence type="ECO:0000259" key="7">
    <source>
        <dbReference type="PROSITE" id="PS51372"/>
    </source>
</evidence>
<protein>
    <submittedName>
        <fullName evidence="8">PTS sugar transporter subunit IIA</fullName>
    </submittedName>
</protein>
<keyword evidence="4" id="KW-0804">Transcription</keyword>
<evidence type="ECO:0000256" key="2">
    <source>
        <dbReference type="ARBA" id="ARBA00023015"/>
    </source>
</evidence>
<dbReference type="InterPro" id="IPR002178">
    <property type="entry name" value="PTS_EIIA_type-2_dom"/>
</dbReference>
<comment type="caution">
    <text evidence="8">The sequence shown here is derived from an EMBL/GenBank/DDBJ whole genome shotgun (WGS) entry which is preliminary data.</text>
</comment>
<feature type="domain" description="PTS EIIA type-2" evidence="6">
    <location>
        <begin position="491"/>
        <end position="630"/>
    </location>
</feature>
<dbReference type="PANTHER" id="PTHR30185:SF12">
    <property type="entry name" value="TRANSCRIPTIONAL REGULATOR MANR"/>
    <property type="match status" value="1"/>
</dbReference>
<dbReference type="InterPro" id="IPR016152">
    <property type="entry name" value="PTrfase/Anion_transptr"/>
</dbReference>
<dbReference type="InterPro" id="IPR036634">
    <property type="entry name" value="PRD_sf"/>
</dbReference>
<dbReference type="InterPro" id="IPR007737">
    <property type="entry name" value="Mga_HTH"/>
</dbReference>
<name>A0ABT2RU12_9FIRM</name>
<dbReference type="InterPro" id="IPR050661">
    <property type="entry name" value="BglG_antiterminators"/>
</dbReference>
<evidence type="ECO:0000313" key="9">
    <source>
        <dbReference type="Proteomes" id="UP001652461"/>
    </source>
</evidence>
<keyword evidence="1" id="KW-0677">Repeat</keyword>
<evidence type="ECO:0000313" key="8">
    <source>
        <dbReference type="EMBL" id="MCU6695809.1"/>
    </source>
</evidence>
<dbReference type="EMBL" id="JAOQKC010000003">
    <property type="protein sequence ID" value="MCU6695809.1"/>
    <property type="molecule type" value="Genomic_DNA"/>
</dbReference>
<evidence type="ECO:0000256" key="5">
    <source>
        <dbReference type="SAM" id="Coils"/>
    </source>
</evidence>
<keyword evidence="8" id="KW-0762">Sugar transport</keyword>
<keyword evidence="9" id="KW-1185">Reference proteome</keyword>
<dbReference type="Gene3D" id="3.40.930.10">
    <property type="entry name" value="Mannitol-specific EII, Chain A"/>
    <property type="match status" value="1"/>
</dbReference>
<dbReference type="InterPro" id="IPR011608">
    <property type="entry name" value="PRD"/>
</dbReference>
<dbReference type="Pfam" id="PF00874">
    <property type="entry name" value="PRD"/>
    <property type="match status" value="1"/>
</dbReference>
<dbReference type="PROSITE" id="PS51372">
    <property type="entry name" value="PRD_2"/>
    <property type="match status" value="1"/>
</dbReference>
<dbReference type="Proteomes" id="UP001652461">
    <property type="component" value="Unassembled WGS sequence"/>
</dbReference>
<dbReference type="Gene3D" id="1.10.1790.10">
    <property type="entry name" value="PRD domain"/>
    <property type="match status" value="1"/>
</dbReference>
<evidence type="ECO:0000259" key="6">
    <source>
        <dbReference type="PROSITE" id="PS51094"/>
    </source>
</evidence>
<gene>
    <name evidence="8" type="ORF">OCV63_02715</name>
</gene>
<dbReference type="PANTHER" id="PTHR30185">
    <property type="entry name" value="CRYPTIC BETA-GLUCOSIDE BGL OPERON ANTITERMINATOR"/>
    <property type="match status" value="1"/>
</dbReference>
<keyword evidence="3" id="KW-0010">Activator</keyword>
<evidence type="ECO:0000256" key="4">
    <source>
        <dbReference type="ARBA" id="ARBA00023163"/>
    </source>
</evidence>
<keyword evidence="2" id="KW-0805">Transcription regulation</keyword>
<feature type="domain" description="PRD" evidence="7">
    <location>
        <begin position="285"/>
        <end position="392"/>
    </location>
</feature>
<reference evidence="8 9" key="1">
    <citation type="journal article" date="2021" name="ISME Commun">
        <title>Automated analysis of genomic sequences facilitates high-throughput and comprehensive description of bacteria.</title>
        <authorList>
            <person name="Hitch T.C.A."/>
        </authorList>
    </citation>
    <scope>NUCLEOTIDE SEQUENCE [LARGE SCALE GENOMIC DNA]</scope>
    <source>
        <strain evidence="8 9">Sanger_04</strain>
    </source>
</reference>
<sequence length="636" mass="73695">MNRQITILQKLGEGTEYTIRQLAVLCETSYKMMQDELWDLNAVLEKKKCQTRITIQSGKGVALEQADRGEIDALIRELQQKEEQREQTKEYWIKKIAFQLLSEDYLKVDTLCEQMAASRTYVNKFLTEAKQRLEKKDIHVCSRPHYGLYSQGSEENIRSFLFEELVHEPEKTQNELLLIEPVDLLLLKEEIMAYIHKFEFRMSDVNLEQFLLYSTILAVRVRKGKTVEQSGVEPEHETGEYILSERIASSVANFANIEIGREEIWWIHRFLVGKCVKKTGKPEKETGVLIESVIEKAIALVKEKYGFDFEKDIELYSSLAIHLKALMERVSLRNYSVNPMLDEVKSYSLLAYDMAVDISILINRMTDAVLPDDEISYIAIYFHLAIERKGRNLKYVRALVVCPTGKGMSELVTVILKKQYGEYLSAIKTCSYYELPGMPFEEYDYIFTMAPLKLEVPLPVIEFSLNESVCRAREVKLKSLGIEKNTYPLLQFSSEKLFFADVRATNKREALEEITERLGKVIKLSEDFVESVMRREKIVPTELENGFAIPHPLERGKAERSFFSVTVLMTPIVWDKRKIRIILLSYIEGDSENLGLFYDSFAQLVSNREYTAMLAEKPTYECLTDIARRISRELNL</sequence>
<dbReference type="Pfam" id="PF00359">
    <property type="entry name" value="PTS_EIIA_2"/>
    <property type="match status" value="1"/>
</dbReference>
<dbReference type="SUPFAM" id="SSF55804">
    <property type="entry name" value="Phoshotransferase/anion transport protein"/>
    <property type="match status" value="1"/>
</dbReference>
<organism evidence="8 9">
    <name type="scientific">Laedolimicola ammoniilytica</name>
    <dbReference type="NCBI Taxonomy" id="2981771"/>
    <lineage>
        <taxon>Bacteria</taxon>
        <taxon>Bacillati</taxon>
        <taxon>Bacillota</taxon>
        <taxon>Clostridia</taxon>
        <taxon>Lachnospirales</taxon>
        <taxon>Lachnospiraceae</taxon>
        <taxon>Laedolimicola</taxon>
    </lineage>
</organism>
<dbReference type="RefSeq" id="WP_158361893.1">
    <property type="nucleotide sequence ID" value="NZ_JAOQKC010000003.1"/>
</dbReference>
<keyword evidence="8" id="KW-0813">Transport</keyword>
<evidence type="ECO:0000256" key="3">
    <source>
        <dbReference type="ARBA" id="ARBA00023159"/>
    </source>
</evidence>
<dbReference type="Pfam" id="PF05043">
    <property type="entry name" value="Mga"/>
    <property type="match status" value="1"/>
</dbReference>
<dbReference type="SUPFAM" id="SSF63520">
    <property type="entry name" value="PTS-regulatory domain, PRD"/>
    <property type="match status" value="1"/>
</dbReference>
<evidence type="ECO:0000256" key="1">
    <source>
        <dbReference type="ARBA" id="ARBA00022737"/>
    </source>
</evidence>